<sequence length="180" mass="19973">MTAAKGQLITLRELTPEDIDERYLSWFRDGVVTQFLSARNLTRQDVIDYIEEGRRSGTYHMLALCDAASGLHIGNVKIGPIDRDNGNSDLVTVIGDRNFWGKGLATEAISLASQLAFENYNVRKLCGSIISNNVGSIKSYTRGGWHIECVRKHQYLIDGELQDEIFVGCFNPKLAPPAAP</sequence>
<reference evidence="2 3" key="1">
    <citation type="submission" date="2020-08" db="EMBL/GenBank/DDBJ databases">
        <title>Functional genomics of gut bacteria from endangered species of beetles.</title>
        <authorList>
            <person name="Carlos-Shanley C."/>
        </authorList>
    </citation>
    <scope>NUCLEOTIDE SEQUENCE [LARGE SCALE GENOMIC DNA]</scope>
    <source>
        <strain evidence="2 3">S00239</strain>
    </source>
</reference>
<gene>
    <name evidence="2" type="ORF">HNP55_000913</name>
</gene>
<dbReference type="Pfam" id="PF13302">
    <property type="entry name" value="Acetyltransf_3"/>
    <property type="match status" value="1"/>
</dbReference>
<protein>
    <submittedName>
        <fullName evidence="2">RimJ/RimL family protein N-acetyltransferase</fullName>
    </submittedName>
</protein>
<evidence type="ECO:0000313" key="3">
    <source>
        <dbReference type="Proteomes" id="UP000562027"/>
    </source>
</evidence>
<dbReference type="Gene3D" id="3.40.630.30">
    <property type="match status" value="1"/>
</dbReference>
<comment type="caution">
    <text evidence="2">The sequence shown here is derived from an EMBL/GenBank/DDBJ whole genome shotgun (WGS) entry which is preliminary data.</text>
</comment>
<dbReference type="Proteomes" id="UP000562027">
    <property type="component" value="Unassembled WGS sequence"/>
</dbReference>
<accession>A0A840L870</accession>
<dbReference type="EMBL" id="JACHLP010000001">
    <property type="protein sequence ID" value="MBB4842418.1"/>
    <property type="molecule type" value="Genomic_DNA"/>
</dbReference>
<dbReference type="RefSeq" id="WP_184296576.1">
    <property type="nucleotide sequence ID" value="NZ_JACHLP010000001.1"/>
</dbReference>
<name>A0A840L870_9BURK</name>
<dbReference type="PANTHER" id="PTHR43415:SF3">
    <property type="entry name" value="GNAT-FAMILY ACETYLTRANSFERASE"/>
    <property type="match status" value="1"/>
</dbReference>
<dbReference type="InterPro" id="IPR000182">
    <property type="entry name" value="GNAT_dom"/>
</dbReference>
<evidence type="ECO:0000259" key="1">
    <source>
        <dbReference type="PROSITE" id="PS51186"/>
    </source>
</evidence>
<dbReference type="AlphaFoldDB" id="A0A840L870"/>
<proteinExistence type="predicted"/>
<organism evidence="2 3">
    <name type="scientific">Roseateles oligotrophus</name>
    <dbReference type="NCBI Taxonomy" id="1769250"/>
    <lineage>
        <taxon>Bacteria</taxon>
        <taxon>Pseudomonadati</taxon>
        <taxon>Pseudomonadota</taxon>
        <taxon>Betaproteobacteria</taxon>
        <taxon>Burkholderiales</taxon>
        <taxon>Sphaerotilaceae</taxon>
        <taxon>Roseateles</taxon>
    </lineage>
</organism>
<feature type="domain" description="N-acetyltransferase" evidence="1">
    <location>
        <begin position="9"/>
        <end position="168"/>
    </location>
</feature>
<dbReference type="SUPFAM" id="SSF55729">
    <property type="entry name" value="Acyl-CoA N-acyltransferases (Nat)"/>
    <property type="match status" value="1"/>
</dbReference>
<dbReference type="InterPro" id="IPR016181">
    <property type="entry name" value="Acyl_CoA_acyltransferase"/>
</dbReference>
<keyword evidence="2" id="KW-0808">Transferase</keyword>
<keyword evidence="3" id="KW-1185">Reference proteome</keyword>
<evidence type="ECO:0000313" key="2">
    <source>
        <dbReference type="EMBL" id="MBB4842418.1"/>
    </source>
</evidence>
<dbReference type="GO" id="GO:0016747">
    <property type="term" value="F:acyltransferase activity, transferring groups other than amino-acyl groups"/>
    <property type="evidence" value="ECO:0007669"/>
    <property type="project" value="InterPro"/>
</dbReference>
<dbReference type="PROSITE" id="PS51186">
    <property type="entry name" value="GNAT"/>
    <property type="match status" value="1"/>
</dbReference>
<dbReference type="PANTHER" id="PTHR43415">
    <property type="entry name" value="SPERMIDINE N(1)-ACETYLTRANSFERASE"/>
    <property type="match status" value="1"/>
</dbReference>